<keyword evidence="6" id="KW-1185">Reference proteome</keyword>
<dbReference type="OrthoDB" id="6230630at2759"/>
<feature type="region of interest" description="Disordered" evidence="3">
    <location>
        <begin position="349"/>
        <end position="368"/>
    </location>
</feature>
<dbReference type="InterPro" id="IPR047208">
    <property type="entry name" value="FOXG1"/>
</dbReference>
<comment type="caution">
    <text evidence="5">The sequence shown here is derived from an EMBL/GenBank/DDBJ whole genome shotgun (WGS) entry which is preliminary data.</text>
</comment>
<dbReference type="GO" id="GO:0005634">
    <property type="term" value="C:nucleus"/>
    <property type="evidence" value="ECO:0007669"/>
    <property type="project" value="UniProtKB-SubCell"/>
</dbReference>
<name>A0A3M7RVB9_BRAPC</name>
<feature type="compositionally biased region" description="Basic and acidic residues" evidence="3">
    <location>
        <begin position="57"/>
        <end position="83"/>
    </location>
</feature>
<dbReference type="GO" id="GO:0006357">
    <property type="term" value="P:regulation of transcription by RNA polymerase II"/>
    <property type="evidence" value="ECO:0007669"/>
    <property type="project" value="TreeGrafter"/>
</dbReference>
<evidence type="ECO:0000256" key="1">
    <source>
        <dbReference type="ARBA" id="ARBA00023125"/>
    </source>
</evidence>
<evidence type="ECO:0000256" key="3">
    <source>
        <dbReference type="SAM" id="MobiDB-lite"/>
    </source>
</evidence>
<protein>
    <submittedName>
        <fullName evidence="5">Fork head domain transcription factor</fullName>
    </submittedName>
</protein>
<dbReference type="FunFam" id="1.10.10.10:FF:000135">
    <property type="entry name" value="forkhead box protein G1"/>
    <property type="match status" value="1"/>
</dbReference>
<dbReference type="EMBL" id="REGN01002563">
    <property type="protein sequence ID" value="RNA27288.1"/>
    <property type="molecule type" value="Genomic_DNA"/>
</dbReference>
<feature type="DNA-binding region" description="Fork-head" evidence="2">
    <location>
        <begin position="99"/>
        <end position="193"/>
    </location>
</feature>
<dbReference type="InterPro" id="IPR001766">
    <property type="entry name" value="Fork_head_dom"/>
</dbReference>
<evidence type="ECO:0000259" key="4">
    <source>
        <dbReference type="PROSITE" id="PS50039"/>
    </source>
</evidence>
<evidence type="ECO:0000256" key="2">
    <source>
        <dbReference type="PROSITE-ProRule" id="PRU00089"/>
    </source>
</evidence>
<dbReference type="CDD" id="cd20021">
    <property type="entry name" value="FH_FOXG"/>
    <property type="match status" value="1"/>
</dbReference>
<keyword evidence="1 2" id="KW-0238">DNA-binding</keyword>
<feature type="domain" description="Fork-head" evidence="4">
    <location>
        <begin position="99"/>
        <end position="193"/>
    </location>
</feature>
<comment type="subcellular location">
    <subcellularLocation>
        <location evidence="2">Nucleus</location>
    </subcellularLocation>
</comment>
<evidence type="ECO:0000313" key="5">
    <source>
        <dbReference type="EMBL" id="RNA27288.1"/>
    </source>
</evidence>
<dbReference type="GO" id="GO:0003700">
    <property type="term" value="F:DNA-binding transcription factor activity"/>
    <property type="evidence" value="ECO:0007669"/>
    <property type="project" value="InterPro"/>
</dbReference>
<organism evidence="5 6">
    <name type="scientific">Brachionus plicatilis</name>
    <name type="common">Marine rotifer</name>
    <name type="synonym">Brachionus muelleri</name>
    <dbReference type="NCBI Taxonomy" id="10195"/>
    <lineage>
        <taxon>Eukaryota</taxon>
        <taxon>Metazoa</taxon>
        <taxon>Spiralia</taxon>
        <taxon>Gnathifera</taxon>
        <taxon>Rotifera</taxon>
        <taxon>Eurotatoria</taxon>
        <taxon>Monogononta</taxon>
        <taxon>Pseudotrocha</taxon>
        <taxon>Ploima</taxon>
        <taxon>Brachionidae</taxon>
        <taxon>Brachionus</taxon>
    </lineage>
</organism>
<dbReference type="InterPro" id="IPR036388">
    <property type="entry name" value="WH-like_DNA-bd_sf"/>
</dbReference>
<dbReference type="PROSITE" id="PS00658">
    <property type="entry name" value="FORK_HEAD_2"/>
    <property type="match status" value="1"/>
</dbReference>
<dbReference type="Proteomes" id="UP000276133">
    <property type="component" value="Unassembled WGS sequence"/>
</dbReference>
<dbReference type="SMART" id="SM00339">
    <property type="entry name" value="FH"/>
    <property type="match status" value="1"/>
</dbReference>
<evidence type="ECO:0000313" key="6">
    <source>
        <dbReference type="Proteomes" id="UP000276133"/>
    </source>
</evidence>
<proteinExistence type="predicted"/>
<dbReference type="PRINTS" id="PR00053">
    <property type="entry name" value="FORKHEAD"/>
</dbReference>
<dbReference type="InterPro" id="IPR030456">
    <property type="entry name" value="TF_fork_head_CS_2"/>
</dbReference>
<reference evidence="5 6" key="1">
    <citation type="journal article" date="2018" name="Sci. Rep.">
        <title>Genomic signatures of local adaptation to the degree of environmental predictability in rotifers.</title>
        <authorList>
            <person name="Franch-Gras L."/>
            <person name="Hahn C."/>
            <person name="Garcia-Roger E.M."/>
            <person name="Carmona M.J."/>
            <person name="Serra M."/>
            <person name="Gomez A."/>
        </authorList>
    </citation>
    <scope>NUCLEOTIDE SEQUENCE [LARGE SCALE GENOMIC DNA]</scope>
    <source>
        <strain evidence="5">HYR1</strain>
    </source>
</reference>
<sequence>MEKSKFDGIFSISKMIEQDKPKSAQELDTNLLGDKNFDEVSESGSSTSFGSKKRDRSRSSDRSDSDAESRCSKKSKNDAKKCPETSTEQNVIRNKYGVKPSYSYNALIMMAIRQHPEKRLTLNGIYEFIIKNYPYYKENKQGWQNSIRHNLSLNKCFVKVPRNYDDPGKGNYWMLDPSAEDVFIGGTTGKLKRKNTSTNQSMHGKKSDNADFLKQIMYGQQIGMVNNLYQTNLLRGNGYAYPYQAQPVNATSNLWLMAAALKNYGYSQVDSSDLGAQQGYMYSEVGANSPFLKFDNLKPASPLSATSSILGMKRDSLIMPSSQHVTSGESSMDFYSYFKSIYQQQNLPSTRSGTKYLPSPNNKKTAQQ</sequence>
<accession>A0A3M7RVB9</accession>
<dbReference type="STRING" id="10195.A0A3M7RVB9"/>
<dbReference type="InterPro" id="IPR036390">
    <property type="entry name" value="WH_DNA-bd_sf"/>
</dbReference>
<dbReference type="SUPFAM" id="SSF46785">
    <property type="entry name" value="Winged helix' DNA-binding domain"/>
    <property type="match status" value="1"/>
</dbReference>
<dbReference type="Pfam" id="PF00250">
    <property type="entry name" value="Forkhead"/>
    <property type="match status" value="1"/>
</dbReference>
<dbReference type="GO" id="GO:1990837">
    <property type="term" value="F:sequence-specific double-stranded DNA binding"/>
    <property type="evidence" value="ECO:0007669"/>
    <property type="project" value="TreeGrafter"/>
</dbReference>
<dbReference type="Gene3D" id="1.10.10.10">
    <property type="entry name" value="Winged helix-like DNA-binding domain superfamily/Winged helix DNA-binding domain"/>
    <property type="match status" value="1"/>
</dbReference>
<keyword evidence="2" id="KW-0539">Nucleus</keyword>
<dbReference type="AlphaFoldDB" id="A0A3M7RVB9"/>
<dbReference type="PROSITE" id="PS50039">
    <property type="entry name" value="FORK_HEAD_3"/>
    <property type="match status" value="1"/>
</dbReference>
<dbReference type="PANTHER" id="PTHR46617">
    <property type="entry name" value="FORKHEAD BOX PROTEIN G1"/>
    <property type="match status" value="1"/>
</dbReference>
<feature type="region of interest" description="Disordered" evidence="3">
    <location>
        <begin position="17"/>
        <end position="88"/>
    </location>
</feature>
<gene>
    <name evidence="5" type="ORF">BpHYR1_034277</name>
</gene>
<dbReference type="PANTHER" id="PTHR46617:SF3">
    <property type="entry name" value="FORKHEAD BOX PROTEIN G1"/>
    <property type="match status" value="1"/>
</dbReference>